<organism evidence="1">
    <name type="scientific">Locusta migratoria</name>
    <name type="common">Migratory locust</name>
    <dbReference type="NCBI Taxonomy" id="7004"/>
    <lineage>
        <taxon>Eukaryota</taxon>
        <taxon>Metazoa</taxon>
        <taxon>Ecdysozoa</taxon>
        <taxon>Arthropoda</taxon>
        <taxon>Hexapoda</taxon>
        <taxon>Insecta</taxon>
        <taxon>Pterygota</taxon>
        <taxon>Neoptera</taxon>
        <taxon>Polyneoptera</taxon>
        <taxon>Orthoptera</taxon>
        <taxon>Caelifera</taxon>
        <taxon>Acrididea</taxon>
        <taxon>Acridomorpha</taxon>
        <taxon>Acridoidea</taxon>
        <taxon>Acrididae</taxon>
        <taxon>Oedipodinae</taxon>
        <taxon>Locusta</taxon>
    </lineage>
</organism>
<protein>
    <submittedName>
        <fullName evidence="1">Fifth stage nymph cuticle protein NCP-62</fullName>
    </submittedName>
</protein>
<reference evidence="1" key="1">
    <citation type="journal article" date="1992" name="Insect Biochem. Mol. Biol.">
        <title>Primary structure of two low molecular weight proteins isolated from cuticle of fifth instar nymphs of the migratory locust, Locusta migratoria.</title>
        <authorList>
            <person name="Nohr C."/>
            <person name="Hojrup P."/>
            <person name="Andersen S.O."/>
        </authorList>
    </citation>
    <scope>PROTEIN SEQUENCE</scope>
</reference>
<sequence>TSVPASTSLVRESTIVSPYVPSYVAPVVPSTVVASGVVPATGVKGVDVKTVVPFPYTYQSVYPGVYSAGVYPAGVYPTGVYGTGYPIY</sequence>
<accession>Q7M481</accession>
<keyword id="KW-0903">Direct protein sequencing</keyword>
<proteinExistence type="evidence at protein level"/>
<evidence type="ECO:0000313" key="1">
    <source>
        <dbReference type="PIR" id="B61614"/>
    </source>
</evidence>
<dbReference type="PIR" id="B61614">
    <property type="entry name" value="B61614"/>
</dbReference>
<name>Q7M481_LOCMI</name>
<dbReference type="AlphaFoldDB" id="Q7M481"/>